<feature type="repeat" description="TPR" evidence="1">
    <location>
        <begin position="203"/>
        <end position="236"/>
    </location>
</feature>
<dbReference type="SUPFAM" id="SSF48452">
    <property type="entry name" value="TPR-like"/>
    <property type="match status" value="2"/>
</dbReference>
<dbReference type="Gene3D" id="1.10.287.110">
    <property type="entry name" value="DnaJ domain"/>
    <property type="match status" value="1"/>
</dbReference>
<evidence type="ECO:0000256" key="2">
    <source>
        <dbReference type="SAM" id="MobiDB-lite"/>
    </source>
</evidence>
<reference evidence="4 5" key="1">
    <citation type="submission" date="2020-11" db="EMBL/GenBank/DDBJ databases">
        <title>Kefir isolates.</title>
        <authorList>
            <person name="Marcisauskas S."/>
            <person name="Kim Y."/>
            <person name="Blasche S."/>
        </authorList>
    </citation>
    <scope>NUCLEOTIDE SEQUENCE [LARGE SCALE GENOMIC DNA]</scope>
    <source>
        <strain evidence="4 5">KR</strain>
    </source>
</reference>
<evidence type="ECO:0000313" key="4">
    <source>
        <dbReference type="EMBL" id="KAG0660644.1"/>
    </source>
</evidence>
<dbReference type="CDD" id="cd06257">
    <property type="entry name" value="DnaJ"/>
    <property type="match status" value="1"/>
</dbReference>
<dbReference type="Pfam" id="PF13432">
    <property type="entry name" value="TPR_16"/>
    <property type="match status" value="2"/>
</dbReference>
<dbReference type="PANTHER" id="PTHR44200:SF1">
    <property type="entry name" value="DNAJ HOMOLOG SUBFAMILY C MEMBER 7"/>
    <property type="match status" value="1"/>
</dbReference>
<dbReference type="EMBL" id="PUHQ01000042">
    <property type="protein sequence ID" value="KAG0660644.1"/>
    <property type="molecule type" value="Genomic_DNA"/>
</dbReference>
<feature type="region of interest" description="Disordered" evidence="2">
    <location>
        <begin position="51"/>
        <end position="197"/>
    </location>
</feature>
<dbReference type="InterPro" id="IPR036869">
    <property type="entry name" value="J_dom_sf"/>
</dbReference>
<accession>A0A9P6W0X1</accession>
<evidence type="ECO:0000259" key="3">
    <source>
        <dbReference type="PROSITE" id="PS50076"/>
    </source>
</evidence>
<feature type="compositionally biased region" description="Low complexity" evidence="2">
    <location>
        <begin position="122"/>
        <end position="132"/>
    </location>
</feature>
<gene>
    <name evidence="4" type="primary">DNAJC7</name>
    <name evidence="4" type="ORF">C6P46_004507</name>
</gene>
<dbReference type="InterPro" id="IPR019734">
    <property type="entry name" value="TPR_rpt"/>
</dbReference>
<feature type="repeat" description="TPR" evidence="1">
    <location>
        <begin position="390"/>
        <end position="423"/>
    </location>
</feature>
<keyword evidence="1" id="KW-0802">TPR repeat</keyword>
<sequence>MIASVQSSTSEVQVGETDLFEEFGLFEFGFLSRGRSLRVSHTLFVAQQWPDWDGQRGGRGHRSASWESTLLFPSAGDRTQPGESDEDARARASTGNGNGASTSGGAHTTNGDFSAGNFTPQGNFAFNFQAPGAAPPQAGPSKRTRGFTARGGSTDRASSDEDDDEDDDDDDSEDDDSEEEEDHPMQEEKPDADLTDSERLARAQEKKDLGNLAYKRADYPTATRYYTHAHSLDPTNPSLLLNRAAARMGSKLFSSALEDCLAAHALQLNDPQVKTLVRTAKCQLALGLVYPALQSLTEAFRLDPANRATATEKARAERVASHVDNILRAREKKDWSMVILGVDAAARDAEANVTPKEWRTWKLEALIGKKRFDDAANLAADLLRADPKQPEPLYYRGLCLYLSGQHDQAIKHCQEALRNDPDYSQARTLMKRIRALDALKEAGNEAFKAGRIADAIAKYSEAIEADQDDNETLRATLLSNRAAAHMKAKSYDAAIADCSACLELDPSYFKAYRTRARAHLALEDYDSSLRDFKQAYELAPSGSSDEAALKREVREAEATLKKSKMKDHYKVLGIEASATEVEIKKAYRKMSLVHHPDKGGDEAVFKEIGESYAILSDPQRRARFDAGIDENDPSGGMSDYDPYGGGSPFGGFGGGGGGGGYYSMDDMFGGMGGGGPFGGFGGGGHSHGGFGGGGSRGYSYGF</sequence>
<feature type="compositionally biased region" description="Acidic residues" evidence="2">
    <location>
        <begin position="160"/>
        <end position="182"/>
    </location>
</feature>
<evidence type="ECO:0000313" key="5">
    <source>
        <dbReference type="Proteomes" id="UP000777482"/>
    </source>
</evidence>
<dbReference type="Proteomes" id="UP000777482">
    <property type="component" value="Unassembled WGS sequence"/>
</dbReference>
<dbReference type="PRINTS" id="PR00625">
    <property type="entry name" value="JDOMAIN"/>
</dbReference>
<organism evidence="4 5">
    <name type="scientific">Rhodotorula mucilaginosa</name>
    <name type="common">Yeast</name>
    <name type="synonym">Rhodotorula rubra</name>
    <dbReference type="NCBI Taxonomy" id="5537"/>
    <lineage>
        <taxon>Eukaryota</taxon>
        <taxon>Fungi</taxon>
        <taxon>Dikarya</taxon>
        <taxon>Basidiomycota</taxon>
        <taxon>Pucciniomycotina</taxon>
        <taxon>Microbotryomycetes</taxon>
        <taxon>Sporidiobolales</taxon>
        <taxon>Sporidiobolaceae</taxon>
        <taxon>Rhodotorula</taxon>
    </lineage>
</organism>
<dbReference type="PANTHER" id="PTHR44200">
    <property type="entry name" value="DNAJ HOMOLOG SUBFAMILY C MEMBER 7"/>
    <property type="match status" value="1"/>
</dbReference>
<dbReference type="InterPro" id="IPR011990">
    <property type="entry name" value="TPR-like_helical_dom_sf"/>
</dbReference>
<feature type="repeat" description="TPR" evidence="1">
    <location>
        <begin position="509"/>
        <end position="542"/>
    </location>
</feature>
<evidence type="ECO:0000256" key="1">
    <source>
        <dbReference type="PROSITE-ProRule" id="PRU00339"/>
    </source>
</evidence>
<dbReference type="PROSITE" id="PS50076">
    <property type="entry name" value="DNAJ_2"/>
    <property type="match status" value="1"/>
</dbReference>
<feature type="domain" description="J" evidence="3">
    <location>
        <begin position="567"/>
        <end position="644"/>
    </location>
</feature>
<dbReference type="InterPro" id="IPR052758">
    <property type="entry name" value="SRC_co-chaperone"/>
</dbReference>
<protein>
    <submittedName>
        <fullName evidence="4">DnaJ sub C member 7</fullName>
    </submittedName>
</protein>
<dbReference type="Gene3D" id="1.25.40.10">
    <property type="entry name" value="Tetratricopeptide repeat domain"/>
    <property type="match status" value="1"/>
</dbReference>
<dbReference type="SMART" id="SM00028">
    <property type="entry name" value="TPR"/>
    <property type="match status" value="7"/>
</dbReference>
<dbReference type="Pfam" id="PF00226">
    <property type="entry name" value="DnaJ"/>
    <property type="match status" value="1"/>
</dbReference>
<name>A0A9P6W0X1_RHOMI</name>
<dbReference type="SMART" id="SM00271">
    <property type="entry name" value="DnaJ"/>
    <property type="match status" value="1"/>
</dbReference>
<dbReference type="InterPro" id="IPR001623">
    <property type="entry name" value="DnaJ_domain"/>
</dbReference>
<dbReference type="PROSITE" id="PS00636">
    <property type="entry name" value="DNAJ_1"/>
    <property type="match status" value="1"/>
</dbReference>
<dbReference type="AlphaFoldDB" id="A0A9P6W0X1"/>
<proteinExistence type="predicted"/>
<comment type="caution">
    <text evidence="4">The sequence shown here is derived from an EMBL/GenBank/DDBJ whole genome shotgun (WGS) entry which is preliminary data.</text>
</comment>
<feature type="compositionally biased region" description="Basic and acidic residues" evidence="2">
    <location>
        <begin position="183"/>
        <end position="197"/>
    </location>
</feature>
<dbReference type="SUPFAM" id="SSF46565">
    <property type="entry name" value="Chaperone J-domain"/>
    <property type="match status" value="1"/>
</dbReference>
<keyword evidence="5" id="KW-1185">Reference proteome</keyword>
<feature type="compositionally biased region" description="Low complexity" evidence="2">
    <location>
        <begin position="92"/>
        <end position="111"/>
    </location>
</feature>
<dbReference type="InterPro" id="IPR018253">
    <property type="entry name" value="DnaJ_domain_CS"/>
</dbReference>
<dbReference type="OrthoDB" id="10250354at2759"/>
<dbReference type="PROSITE" id="PS50005">
    <property type="entry name" value="TPR"/>
    <property type="match status" value="3"/>
</dbReference>